<evidence type="ECO:0000313" key="4">
    <source>
        <dbReference type="Proteomes" id="UP000014107"/>
    </source>
</evidence>
<gene>
    <name evidence="2" type="ORF">I570_02674</name>
    <name evidence="1" type="ORF">OMU_03257</name>
</gene>
<reference evidence="1 3" key="1">
    <citation type="submission" date="2013-03" db="EMBL/GenBank/DDBJ databases">
        <title>The Genome Sequence of Enterococcus avium ATCC_14025 (Illumina only assembly).</title>
        <authorList>
            <consortium name="The Broad Institute Genomics Platform"/>
            <consortium name="The Broad Institute Genome Sequencing Center for Infectious Disease"/>
            <person name="Earl A."/>
            <person name="Russ C."/>
            <person name="Gilmore M."/>
            <person name="Surin D."/>
            <person name="Walker B."/>
            <person name="Young S."/>
            <person name="Zeng Q."/>
            <person name="Gargeya S."/>
            <person name="Fitzgerald M."/>
            <person name="Haas B."/>
            <person name="Abouelleil A."/>
            <person name="Allen A.W."/>
            <person name="Alvarado L."/>
            <person name="Arachchi H.M."/>
            <person name="Berlin A.M."/>
            <person name="Chapman S.B."/>
            <person name="Gainer-Dewar J."/>
            <person name="Goldberg J."/>
            <person name="Griggs A."/>
            <person name="Gujja S."/>
            <person name="Hansen M."/>
            <person name="Howarth C."/>
            <person name="Imamovic A."/>
            <person name="Ireland A."/>
            <person name="Larimer J."/>
            <person name="McCowan C."/>
            <person name="Murphy C."/>
            <person name="Pearson M."/>
            <person name="Poon T.W."/>
            <person name="Priest M."/>
            <person name="Roberts A."/>
            <person name="Saif S."/>
            <person name="Shea T."/>
            <person name="Sisk P."/>
            <person name="Sykes S."/>
            <person name="Wortman J."/>
            <person name="Nusbaum C."/>
            <person name="Birren B."/>
        </authorList>
    </citation>
    <scope>NUCLEOTIDE SEQUENCE [LARGE SCALE GENOMIC DNA]</scope>
    <source>
        <strain evidence="1 3">ATCC 14025</strain>
    </source>
</reference>
<evidence type="ECO:0000313" key="1">
    <source>
        <dbReference type="EMBL" id="EOT42334.1"/>
    </source>
</evidence>
<accession>A0AAV3IYI3</accession>
<evidence type="ECO:0000313" key="3">
    <source>
        <dbReference type="Proteomes" id="UP000014104"/>
    </source>
</evidence>
<dbReference type="AlphaFoldDB" id="A0AAV3IYI3"/>
<dbReference type="EMBL" id="AHYV01000032">
    <property type="protein sequence ID" value="EOT42334.1"/>
    <property type="molecule type" value="Genomic_DNA"/>
</dbReference>
<dbReference type="EMBL" id="ASWL01000004">
    <property type="protein sequence ID" value="EOU20227.1"/>
    <property type="molecule type" value="Genomic_DNA"/>
</dbReference>
<comment type="caution">
    <text evidence="2">The sequence shown here is derived from an EMBL/GenBank/DDBJ whole genome shotgun (WGS) entry which is preliminary data.</text>
</comment>
<sequence length="29" mass="3292">MAKLAKKVVIPTLLFLIPIILKKKQTKTN</sequence>
<organism evidence="2 4">
    <name type="scientific">Enterococcus avium ATCC 14025</name>
    <dbReference type="NCBI Taxonomy" id="1140002"/>
    <lineage>
        <taxon>Bacteria</taxon>
        <taxon>Bacillati</taxon>
        <taxon>Bacillota</taxon>
        <taxon>Bacilli</taxon>
        <taxon>Lactobacillales</taxon>
        <taxon>Enterococcaceae</taxon>
        <taxon>Enterococcus</taxon>
    </lineage>
</organism>
<keyword evidence="3" id="KW-1185">Reference proteome</keyword>
<dbReference type="Proteomes" id="UP000014107">
    <property type="component" value="Unassembled WGS sequence"/>
</dbReference>
<name>A0AAV3IYI3_ENTAV</name>
<proteinExistence type="predicted"/>
<reference evidence="2 4" key="2">
    <citation type="submission" date="2013-03" db="EMBL/GenBank/DDBJ databases">
        <title>The Genome Sequence of Enterococcus avium ATCC_14025 (PacBio/Illumina hybrid assembly).</title>
        <authorList>
            <consortium name="The Broad Institute Genomics Platform"/>
            <consortium name="The Broad Institute Genome Sequencing Center for Infectious Disease"/>
            <person name="Earl A."/>
            <person name="Russ C."/>
            <person name="Gilmore M."/>
            <person name="Surin D."/>
            <person name="Walker B."/>
            <person name="Young S."/>
            <person name="Zeng Q."/>
            <person name="Gargeya S."/>
            <person name="Fitzgerald M."/>
            <person name="Haas B."/>
            <person name="Abouelleil A."/>
            <person name="Allen A.W."/>
            <person name="Alvarado L."/>
            <person name="Arachchi H.M."/>
            <person name="Berlin A.M."/>
            <person name="Chapman S.B."/>
            <person name="Gainer-Dewar J."/>
            <person name="Goldberg J."/>
            <person name="Griggs A."/>
            <person name="Gujja S."/>
            <person name="Hansen M."/>
            <person name="Howarth C."/>
            <person name="Imamovic A."/>
            <person name="Ireland A."/>
            <person name="Larimer J."/>
            <person name="McCowan C."/>
            <person name="Murphy C."/>
            <person name="Pearson M."/>
            <person name="Poon T.W."/>
            <person name="Priest M."/>
            <person name="Roberts A."/>
            <person name="Saif S."/>
            <person name="Shea T."/>
            <person name="Sisk P."/>
            <person name="Sykes S."/>
            <person name="Wortman J."/>
            <person name="Nusbaum C."/>
            <person name="Birren B."/>
        </authorList>
    </citation>
    <scope>NUCLEOTIDE SEQUENCE [LARGE SCALE GENOMIC DNA]</scope>
    <source>
        <strain evidence="2 4">ATCC 14025</strain>
    </source>
</reference>
<evidence type="ECO:0000313" key="2">
    <source>
        <dbReference type="EMBL" id="EOU20227.1"/>
    </source>
</evidence>
<dbReference type="Proteomes" id="UP000014104">
    <property type="component" value="Unassembled WGS sequence"/>
</dbReference>
<protein>
    <submittedName>
        <fullName evidence="2">Uncharacterized protein</fullName>
    </submittedName>
</protein>